<gene>
    <name evidence="1" type="ORF">P4I72_03860</name>
</gene>
<dbReference type="Proteomes" id="UP001338137">
    <property type="component" value="Unassembled WGS sequence"/>
</dbReference>
<evidence type="ECO:0000313" key="1">
    <source>
        <dbReference type="EMBL" id="MEC0226248.1"/>
    </source>
</evidence>
<dbReference type="EMBL" id="JARLKY010000009">
    <property type="protein sequence ID" value="MEC0226248.1"/>
    <property type="molecule type" value="Genomic_DNA"/>
</dbReference>
<accession>A0ABU6FWG1</accession>
<sequence>MNIKSFLGAKAYFLLVKNEYAANQKILFQVKYNMSFMDQTITNLSKFLYLNSDVTAIMYAKNEDMIEVSSHLTKVVSSVTSAIPYIHSVGIYNRNLDQTYSSGFPLFFKDQMLYEFINSDQALPKLKPIFRDIKKLVNGVTEPEYVFLFYIRNSG</sequence>
<evidence type="ECO:0000313" key="2">
    <source>
        <dbReference type="Proteomes" id="UP001338137"/>
    </source>
</evidence>
<protein>
    <submittedName>
        <fullName evidence="1">Uncharacterized protein</fullName>
    </submittedName>
</protein>
<proteinExistence type="predicted"/>
<name>A0ABU6FWG1_9BACL</name>
<reference evidence="1 2" key="1">
    <citation type="submission" date="2023-03" db="EMBL/GenBank/DDBJ databases">
        <title>Bacillus Genome Sequencing.</title>
        <authorList>
            <person name="Dunlap C."/>
        </authorList>
    </citation>
    <scope>NUCLEOTIDE SEQUENCE [LARGE SCALE GENOMIC DNA]</scope>
    <source>
        <strain evidence="1 2">BD-533</strain>
    </source>
</reference>
<keyword evidence="2" id="KW-1185">Reference proteome</keyword>
<comment type="caution">
    <text evidence="1">The sequence shown here is derived from an EMBL/GenBank/DDBJ whole genome shotgun (WGS) entry which is preliminary data.</text>
</comment>
<dbReference type="RefSeq" id="WP_326070641.1">
    <property type="nucleotide sequence ID" value="NZ_JARLKY010000009.1"/>
</dbReference>
<organism evidence="1 2">
    <name type="scientific">Paenibacillus alba</name>
    <dbReference type="NCBI Taxonomy" id="1197127"/>
    <lineage>
        <taxon>Bacteria</taxon>
        <taxon>Bacillati</taxon>
        <taxon>Bacillota</taxon>
        <taxon>Bacilli</taxon>
        <taxon>Bacillales</taxon>
        <taxon>Paenibacillaceae</taxon>
        <taxon>Paenibacillus</taxon>
    </lineage>
</organism>